<dbReference type="SUPFAM" id="SSF56281">
    <property type="entry name" value="Metallo-hydrolase/oxidoreductase"/>
    <property type="match status" value="1"/>
</dbReference>
<dbReference type="OrthoDB" id="9803916at2"/>
<dbReference type="Pfam" id="PF00753">
    <property type="entry name" value="Lactamase_B"/>
    <property type="match status" value="1"/>
</dbReference>
<evidence type="ECO:0000313" key="2">
    <source>
        <dbReference type="EMBL" id="RIJ48004.1"/>
    </source>
</evidence>
<dbReference type="Gene3D" id="3.60.15.10">
    <property type="entry name" value="Ribonuclease Z/Hydroxyacylglutathione hydrolase-like"/>
    <property type="match status" value="1"/>
</dbReference>
<dbReference type="GO" id="GO:0016740">
    <property type="term" value="F:transferase activity"/>
    <property type="evidence" value="ECO:0007669"/>
    <property type="project" value="TreeGrafter"/>
</dbReference>
<dbReference type="Proteomes" id="UP000265926">
    <property type="component" value="Unassembled WGS sequence"/>
</dbReference>
<proteinExistence type="predicted"/>
<dbReference type="PANTHER" id="PTHR13754:SF18">
    <property type="entry name" value="7,8-DIHYDROPTERIN-6-METHYL-4-(BETA-D-RIBOFURANOSYL)-AMINOBENZENE-5'-PHOSPHATE SYNTHASE"/>
    <property type="match status" value="1"/>
</dbReference>
<evidence type="ECO:0000313" key="3">
    <source>
        <dbReference type="Proteomes" id="UP000265926"/>
    </source>
</evidence>
<organism evidence="2 3">
    <name type="scientific">Maribellus luteus</name>
    <dbReference type="NCBI Taxonomy" id="2305463"/>
    <lineage>
        <taxon>Bacteria</taxon>
        <taxon>Pseudomonadati</taxon>
        <taxon>Bacteroidota</taxon>
        <taxon>Bacteroidia</taxon>
        <taxon>Marinilabiliales</taxon>
        <taxon>Prolixibacteraceae</taxon>
        <taxon>Maribellus</taxon>
    </lineage>
</organism>
<dbReference type="GO" id="GO:0016787">
    <property type="term" value="F:hydrolase activity"/>
    <property type="evidence" value="ECO:0007669"/>
    <property type="project" value="UniProtKB-KW"/>
</dbReference>
<sequence length="261" mass="29135">MKLTVLTDNTAGGRFQAEHGLSYLLETDGEKILVDTGHSDVFLKNARKMGINIQQDVPKIVLSHGHWDHGNGLKFLRNKTLITHPGSLRKRFRKRDHSPVGIEISSQEMASRFHLTLSEKPLKITDNLWFLGEIPRKNSFESQTTGFEFADNSEDFVSDDSALAAVVSNQLVIISGCAHAGICNICEYAKEVTGISTIKAVIGGFHLKEPNEQTMQTIRYLKENHVEHVLPAHCTELPALALFHKEFNSKQVKTGMTLEFA</sequence>
<dbReference type="SMART" id="SM00849">
    <property type="entry name" value="Lactamase_B"/>
    <property type="match status" value="1"/>
</dbReference>
<dbReference type="CDD" id="cd07713">
    <property type="entry name" value="DHPS-like_MBL-fold"/>
    <property type="match status" value="1"/>
</dbReference>
<dbReference type="RefSeq" id="WP_119438350.1">
    <property type="nucleotide sequence ID" value="NZ_QWGR01000006.1"/>
</dbReference>
<keyword evidence="2" id="KW-0378">Hydrolase</keyword>
<accession>A0A399SYW2</accession>
<dbReference type="EMBL" id="QWGR01000006">
    <property type="protein sequence ID" value="RIJ48004.1"/>
    <property type="molecule type" value="Genomic_DNA"/>
</dbReference>
<dbReference type="AlphaFoldDB" id="A0A399SYW2"/>
<keyword evidence="3" id="KW-1185">Reference proteome</keyword>
<dbReference type="InterPro" id="IPR041712">
    <property type="entry name" value="DHPS-like_MBL-fold"/>
</dbReference>
<comment type="caution">
    <text evidence="2">The sequence shown here is derived from an EMBL/GenBank/DDBJ whole genome shotgun (WGS) entry which is preliminary data.</text>
</comment>
<dbReference type="InterPro" id="IPR036866">
    <property type="entry name" value="RibonucZ/Hydroxyglut_hydro"/>
</dbReference>
<dbReference type="InterPro" id="IPR001279">
    <property type="entry name" value="Metallo-B-lactamas"/>
</dbReference>
<evidence type="ECO:0000259" key="1">
    <source>
        <dbReference type="SMART" id="SM00849"/>
    </source>
</evidence>
<name>A0A399SYW2_9BACT</name>
<dbReference type="InterPro" id="IPR052926">
    <property type="entry name" value="Metallo-beta-lactamase_dom"/>
</dbReference>
<protein>
    <submittedName>
        <fullName evidence="2">MBL fold metallo-hydrolase</fullName>
    </submittedName>
</protein>
<feature type="domain" description="Metallo-beta-lactamase" evidence="1">
    <location>
        <begin position="19"/>
        <end position="233"/>
    </location>
</feature>
<dbReference type="PANTHER" id="PTHR13754">
    <property type="entry name" value="METALLO-BETA-LACTAMASE SUPERFAMILY PROTEIN"/>
    <property type="match status" value="1"/>
</dbReference>
<reference evidence="2 3" key="1">
    <citation type="submission" date="2018-08" db="EMBL/GenBank/DDBJ databases">
        <title>Pallidiluteibacterium maritimus gen. nov., sp. nov., isolated from coastal sediment.</title>
        <authorList>
            <person name="Zhou L.Y."/>
        </authorList>
    </citation>
    <scope>NUCLEOTIDE SEQUENCE [LARGE SCALE GENOMIC DNA]</scope>
    <source>
        <strain evidence="2 3">XSD2</strain>
    </source>
</reference>
<gene>
    <name evidence="2" type="ORF">D1614_12875</name>
</gene>